<accession>A0ABN2SIW8</accession>
<comment type="caution">
    <text evidence="1">The sequence shown here is derived from an EMBL/GenBank/DDBJ whole genome shotgun (WGS) entry which is preliminary data.</text>
</comment>
<sequence length="57" mass="6140">MRNDVIAGYANENLAAVAPGLVARGRDEAPVYAGTELTIMQDYMPILVATKWVCVNS</sequence>
<proteinExistence type="predicted"/>
<dbReference type="RefSeq" id="WP_344430225.1">
    <property type="nucleotide sequence ID" value="NZ_BAAANN010000046.1"/>
</dbReference>
<gene>
    <name evidence="1" type="ORF">GCM10009754_76850</name>
</gene>
<dbReference type="Proteomes" id="UP001501116">
    <property type="component" value="Unassembled WGS sequence"/>
</dbReference>
<name>A0ABN2SIW8_9PSEU</name>
<evidence type="ECO:0000313" key="2">
    <source>
        <dbReference type="Proteomes" id="UP001501116"/>
    </source>
</evidence>
<evidence type="ECO:0000313" key="1">
    <source>
        <dbReference type="EMBL" id="GAA1987413.1"/>
    </source>
</evidence>
<dbReference type="EMBL" id="BAAANN010000046">
    <property type="protein sequence ID" value="GAA1987413.1"/>
    <property type="molecule type" value="Genomic_DNA"/>
</dbReference>
<keyword evidence="2" id="KW-1185">Reference proteome</keyword>
<reference evidence="1 2" key="1">
    <citation type="journal article" date="2019" name="Int. J. Syst. Evol. Microbiol.">
        <title>The Global Catalogue of Microorganisms (GCM) 10K type strain sequencing project: providing services to taxonomists for standard genome sequencing and annotation.</title>
        <authorList>
            <consortium name="The Broad Institute Genomics Platform"/>
            <consortium name="The Broad Institute Genome Sequencing Center for Infectious Disease"/>
            <person name="Wu L."/>
            <person name="Ma J."/>
        </authorList>
    </citation>
    <scope>NUCLEOTIDE SEQUENCE [LARGE SCALE GENOMIC DNA]</scope>
    <source>
        <strain evidence="1 2">JCM 14545</strain>
    </source>
</reference>
<organism evidence="1 2">
    <name type="scientific">Amycolatopsis minnesotensis</name>
    <dbReference type="NCBI Taxonomy" id="337894"/>
    <lineage>
        <taxon>Bacteria</taxon>
        <taxon>Bacillati</taxon>
        <taxon>Actinomycetota</taxon>
        <taxon>Actinomycetes</taxon>
        <taxon>Pseudonocardiales</taxon>
        <taxon>Pseudonocardiaceae</taxon>
        <taxon>Amycolatopsis</taxon>
    </lineage>
</organism>
<protein>
    <submittedName>
        <fullName evidence="1">Uncharacterized protein</fullName>
    </submittedName>
</protein>